<evidence type="ECO:0000256" key="1">
    <source>
        <dbReference type="SAM" id="MobiDB-lite"/>
    </source>
</evidence>
<comment type="caution">
    <text evidence="2">The sequence shown here is derived from an EMBL/GenBank/DDBJ whole genome shotgun (WGS) entry which is preliminary data.</text>
</comment>
<accession>A0AAV7ML00</accession>
<evidence type="ECO:0000313" key="3">
    <source>
        <dbReference type="Proteomes" id="UP001066276"/>
    </source>
</evidence>
<feature type="region of interest" description="Disordered" evidence="1">
    <location>
        <begin position="1"/>
        <end position="59"/>
    </location>
</feature>
<feature type="region of interest" description="Disordered" evidence="1">
    <location>
        <begin position="71"/>
        <end position="146"/>
    </location>
</feature>
<name>A0AAV7ML00_PLEWA</name>
<reference evidence="2" key="1">
    <citation type="journal article" date="2022" name="bioRxiv">
        <title>Sequencing and chromosome-scale assembly of the giantPleurodeles waltlgenome.</title>
        <authorList>
            <person name="Brown T."/>
            <person name="Elewa A."/>
            <person name="Iarovenko S."/>
            <person name="Subramanian E."/>
            <person name="Araus A.J."/>
            <person name="Petzold A."/>
            <person name="Susuki M."/>
            <person name="Suzuki K.-i.T."/>
            <person name="Hayashi T."/>
            <person name="Toyoda A."/>
            <person name="Oliveira C."/>
            <person name="Osipova E."/>
            <person name="Leigh N.D."/>
            <person name="Simon A."/>
            <person name="Yun M.H."/>
        </authorList>
    </citation>
    <scope>NUCLEOTIDE SEQUENCE</scope>
    <source>
        <strain evidence="2">20211129_DDA</strain>
        <tissue evidence="2">Liver</tissue>
    </source>
</reference>
<feature type="compositionally biased region" description="Polar residues" evidence="1">
    <location>
        <begin position="1"/>
        <end position="33"/>
    </location>
</feature>
<gene>
    <name evidence="2" type="ORF">NDU88_001857</name>
</gene>
<keyword evidence="3" id="KW-1185">Reference proteome</keyword>
<dbReference type="Proteomes" id="UP001066276">
    <property type="component" value="Chromosome 9"/>
</dbReference>
<sequence length="192" mass="20655">MEITISRSNVSQLQGTPSQPLRSHLTSQMTCRISNERLGPSRDSPVRACLRRQPPPAPAPMQYLLLTQVRAGPAQDQHSSTSAPLQAPVSHRRHSSNPLGSGHLFLLTSAHLPRPSQPRSGSPALAHSHQASQKLQRHLAPRGAPSAASPIFSVLPARHQRAPVLSRSLPGLPGRLTLLVEAARHRLPGPKA</sequence>
<dbReference type="EMBL" id="JANPWB010000013">
    <property type="protein sequence ID" value="KAJ1104445.1"/>
    <property type="molecule type" value="Genomic_DNA"/>
</dbReference>
<evidence type="ECO:0000313" key="2">
    <source>
        <dbReference type="EMBL" id="KAJ1104445.1"/>
    </source>
</evidence>
<protein>
    <submittedName>
        <fullName evidence="2">Uncharacterized protein</fullName>
    </submittedName>
</protein>
<proteinExistence type="predicted"/>
<organism evidence="2 3">
    <name type="scientific">Pleurodeles waltl</name>
    <name type="common">Iberian ribbed newt</name>
    <dbReference type="NCBI Taxonomy" id="8319"/>
    <lineage>
        <taxon>Eukaryota</taxon>
        <taxon>Metazoa</taxon>
        <taxon>Chordata</taxon>
        <taxon>Craniata</taxon>
        <taxon>Vertebrata</taxon>
        <taxon>Euteleostomi</taxon>
        <taxon>Amphibia</taxon>
        <taxon>Batrachia</taxon>
        <taxon>Caudata</taxon>
        <taxon>Salamandroidea</taxon>
        <taxon>Salamandridae</taxon>
        <taxon>Pleurodelinae</taxon>
        <taxon>Pleurodeles</taxon>
    </lineage>
</organism>
<dbReference type="AlphaFoldDB" id="A0AAV7ML00"/>